<dbReference type="Gene3D" id="3.10.105.10">
    <property type="entry name" value="Dipeptide-binding Protein, Domain 3"/>
    <property type="match status" value="1"/>
</dbReference>
<name>A0ABT8PST0_9ENTR</name>
<dbReference type="EMBL" id="JAUJYW010000002">
    <property type="protein sequence ID" value="MDN8598806.1"/>
    <property type="molecule type" value="Genomic_DNA"/>
</dbReference>
<evidence type="ECO:0000256" key="4">
    <source>
        <dbReference type="ARBA" id="ARBA00022729"/>
    </source>
</evidence>
<dbReference type="InterPro" id="IPR039424">
    <property type="entry name" value="SBP_5"/>
</dbReference>
<accession>A0ABT8PST0</accession>
<gene>
    <name evidence="7" type="primary">oppA</name>
    <name evidence="7" type="ORF">Q0A17_05135</name>
</gene>
<protein>
    <submittedName>
        <fullName evidence="7">Oligopeptide ABC transporter substrate-binding protein OppA</fullName>
    </submittedName>
</protein>
<dbReference type="PANTHER" id="PTHR30290:SF10">
    <property type="entry name" value="PERIPLASMIC OLIGOPEPTIDE-BINDING PROTEIN-RELATED"/>
    <property type="match status" value="1"/>
</dbReference>
<keyword evidence="8" id="KW-1185">Reference proteome</keyword>
<dbReference type="InterPro" id="IPR023765">
    <property type="entry name" value="SBP_5_CS"/>
</dbReference>
<dbReference type="InterPro" id="IPR030678">
    <property type="entry name" value="Peptide/Ni-bd"/>
</dbReference>
<dbReference type="Proteomes" id="UP001174867">
    <property type="component" value="Unassembled WGS sequence"/>
</dbReference>
<proteinExistence type="inferred from homology"/>
<reference evidence="7 8" key="1">
    <citation type="submission" date="2023-07" db="EMBL/GenBank/DDBJ databases">
        <title>Citrobacter selenititolerans sp. nov., isolated from seleniferous soil.</title>
        <authorList>
            <person name="Zhang S."/>
            <person name="Li K."/>
            <person name="Peng J."/>
            <person name="Wang H."/>
            <person name="Sun J."/>
            <person name="Guo Y."/>
        </authorList>
    </citation>
    <scope>NUCLEOTIDE SEQUENCE [LARGE SCALE GENOMIC DNA]</scope>
    <source>
        <strain evidence="7 8">S2-9</strain>
    </source>
</reference>
<dbReference type="PIRSF" id="PIRSF002741">
    <property type="entry name" value="MppA"/>
    <property type="match status" value="1"/>
</dbReference>
<feature type="chain" id="PRO_5046588004" evidence="5">
    <location>
        <begin position="27"/>
        <end position="543"/>
    </location>
</feature>
<comment type="similarity">
    <text evidence="2">Belongs to the bacterial solute-binding protein 5 family.</text>
</comment>
<feature type="domain" description="Solute-binding protein family 5" evidence="6">
    <location>
        <begin position="83"/>
        <end position="463"/>
    </location>
</feature>
<evidence type="ECO:0000313" key="8">
    <source>
        <dbReference type="Proteomes" id="UP001174867"/>
    </source>
</evidence>
<comment type="subcellular location">
    <subcellularLocation>
        <location evidence="1">Periplasm</location>
    </subcellularLocation>
</comment>
<dbReference type="PANTHER" id="PTHR30290">
    <property type="entry name" value="PERIPLASMIC BINDING COMPONENT OF ABC TRANSPORTER"/>
    <property type="match status" value="1"/>
</dbReference>
<dbReference type="Gene3D" id="3.40.190.10">
    <property type="entry name" value="Periplasmic binding protein-like II"/>
    <property type="match status" value="1"/>
</dbReference>
<evidence type="ECO:0000256" key="2">
    <source>
        <dbReference type="ARBA" id="ARBA00005695"/>
    </source>
</evidence>
<evidence type="ECO:0000259" key="6">
    <source>
        <dbReference type="Pfam" id="PF00496"/>
    </source>
</evidence>
<comment type="caution">
    <text evidence="7">The sequence shown here is derived from an EMBL/GenBank/DDBJ whole genome shotgun (WGS) entry which is preliminary data.</text>
</comment>
<evidence type="ECO:0000256" key="1">
    <source>
        <dbReference type="ARBA" id="ARBA00004418"/>
    </source>
</evidence>
<feature type="signal peptide" evidence="5">
    <location>
        <begin position="1"/>
        <end position="26"/>
    </location>
</feature>
<dbReference type="CDD" id="cd08504">
    <property type="entry name" value="PBP2_OppA"/>
    <property type="match status" value="1"/>
</dbReference>
<dbReference type="SUPFAM" id="SSF53850">
    <property type="entry name" value="Periplasmic binding protein-like II"/>
    <property type="match status" value="1"/>
</dbReference>
<evidence type="ECO:0000256" key="5">
    <source>
        <dbReference type="SAM" id="SignalP"/>
    </source>
</evidence>
<dbReference type="RefSeq" id="WP_301697247.1">
    <property type="nucleotide sequence ID" value="NZ_JAUJYW010000002.1"/>
</dbReference>
<sequence length="543" mass="61374">MSNITKKSLVAAGILTALVAGNVAMAADVPAGVQLSDTQTLVRNNGSEVQSLDPHKIEGVPESNVSRDLFEGLLVSDVEGHPSAGVAEKWENKDFKVWTFHLRKNAKWSDGTPVTAHDFVYSWQRLANPNTASPYASYLQYGHIANIDDIIAGKKPSTDLGVKAIDDNTFEVTLSEPVPYFYKLLVHPSVSPVPKAAVEKFGEKWTQPANIVTNGAYKLKNWVVNERIVLERNTNYWDNDKTVINQVTYLPISSEVTDVNRYRSGEIDMTYNNMPIELFQKLKKEIPDEVRVDPYLCTYYYEINNQKAPFNDVRVRTALKMALDRDIIVNKVKNQGDLPAYSYTPPYTDGAKLVEPEWFKWSQEKRNEEAKKLLAEAGFTADKPLTFDLLYNTSDLHKKLAIAVASIWKKNLGANVKLENQEWKTFLDTRHQGTFDVARAGWCADYNEPTSFLNTMLSNSSNNTAHYKSPAFDKLIGDTLKVTDEAQRTELYTKAEQQLDKDSAIVPVYYYVNARLVKPWVGGYTGKDPMDNIYVKNLYIIKH</sequence>
<evidence type="ECO:0000313" key="7">
    <source>
        <dbReference type="EMBL" id="MDN8598806.1"/>
    </source>
</evidence>
<evidence type="ECO:0000256" key="3">
    <source>
        <dbReference type="ARBA" id="ARBA00022448"/>
    </source>
</evidence>
<dbReference type="Gene3D" id="3.90.76.10">
    <property type="entry name" value="Dipeptide-binding Protein, Domain 1"/>
    <property type="match status" value="1"/>
</dbReference>
<organism evidence="7 8">
    <name type="scientific">Citrobacter enshiensis</name>
    <dbReference type="NCBI Taxonomy" id="2971264"/>
    <lineage>
        <taxon>Bacteria</taxon>
        <taxon>Pseudomonadati</taxon>
        <taxon>Pseudomonadota</taxon>
        <taxon>Gammaproteobacteria</taxon>
        <taxon>Enterobacterales</taxon>
        <taxon>Enterobacteriaceae</taxon>
        <taxon>Citrobacter</taxon>
    </lineage>
</organism>
<dbReference type="Pfam" id="PF00496">
    <property type="entry name" value="SBP_bac_5"/>
    <property type="match status" value="1"/>
</dbReference>
<keyword evidence="3" id="KW-0813">Transport</keyword>
<keyword evidence="4 5" id="KW-0732">Signal</keyword>
<dbReference type="NCBIfam" id="NF011684">
    <property type="entry name" value="PRK15104.1"/>
    <property type="match status" value="1"/>
</dbReference>
<dbReference type="PROSITE" id="PS01040">
    <property type="entry name" value="SBP_BACTERIAL_5"/>
    <property type="match status" value="1"/>
</dbReference>
<dbReference type="InterPro" id="IPR000914">
    <property type="entry name" value="SBP_5_dom"/>
</dbReference>